<protein>
    <recommendedName>
        <fullName evidence="3">Transcriptional regulator</fullName>
    </recommendedName>
</protein>
<evidence type="ECO:0008006" key="3">
    <source>
        <dbReference type="Google" id="ProtNLM"/>
    </source>
</evidence>
<evidence type="ECO:0000313" key="1">
    <source>
        <dbReference type="EMBL" id="GIE99471.1"/>
    </source>
</evidence>
<proteinExistence type="predicted"/>
<dbReference type="EMBL" id="BOMV01000073">
    <property type="protein sequence ID" value="GIE99471.1"/>
    <property type="molecule type" value="Genomic_DNA"/>
</dbReference>
<organism evidence="1 2">
    <name type="scientific">Paractinoplanes rishiriensis</name>
    <dbReference type="NCBI Taxonomy" id="1050105"/>
    <lineage>
        <taxon>Bacteria</taxon>
        <taxon>Bacillati</taxon>
        <taxon>Actinomycetota</taxon>
        <taxon>Actinomycetes</taxon>
        <taxon>Micromonosporales</taxon>
        <taxon>Micromonosporaceae</taxon>
        <taxon>Paractinoplanes</taxon>
    </lineage>
</organism>
<keyword evidence="2" id="KW-1185">Reference proteome</keyword>
<evidence type="ECO:0000313" key="2">
    <source>
        <dbReference type="Proteomes" id="UP000636960"/>
    </source>
</evidence>
<gene>
    <name evidence="1" type="ORF">Ari01nite_69360</name>
</gene>
<comment type="caution">
    <text evidence="1">The sequence shown here is derived from an EMBL/GenBank/DDBJ whole genome shotgun (WGS) entry which is preliminary data.</text>
</comment>
<dbReference type="Proteomes" id="UP000636960">
    <property type="component" value="Unassembled WGS sequence"/>
</dbReference>
<accession>A0A919MTP5</accession>
<name>A0A919MTP5_9ACTN</name>
<dbReference type="AlphaFoldDB" id="A0A919MTP5"/>
<dbReference type="RefSeq" id="WP_203786466.1">
    <property type="nucleotide sequence ID" value="NZ_BOMV01000073.1"/>
</dbReference>
<sequence>MTDTPSTLADLLRLATWGPRDLVAAINTRLSRQGRDRQRIDPTAGYFWLRGGQPRPSVRWLVAAVLTERLGFNVDTSQLWPGTETGEVAAASGFESVSHVDDLLRELGHLSTIAATPLSPVGDASGLDLIGVVLDQFRGLSVSARLRPDHENINPEQVDLVAAHVADLRRLDDRHGGGALSVRYVTSQLRSTMDMVEYASYDAATGRRLLAIVADLAQLLGWLHFDSSRYGAAERYLLLSVGVCRALGDTERAANVIGMLSYVSAFAGHGRQAVHLAEAAHTESRSQDALMRARLLGREATAAASDGDLAGFRRCAEAAAVLLGEDVTDEPRPTFLYYLSPLQLAAETGQALVTLAARSTVHRKRLLDEGIDVLSTAVAEMTGTDDANGPAYARSGLLHSTFLAQALMQRGRTSEAIGVIRDGLPLLPTVQSPRSRSYLRVLRPVLGRHSRSAEVKAFLPEFDAALLHA</sequence>
<reference evidence="1" key="1">
    <citation type="submission" date="2021-01" db="EMBL/GenBank/DDBJ databases">
        <title>Whole genome shotgun sequence of Actinoplanes rishiriensis NBRC 108556.</title>
        <authorList>
            <person name="Komaki H."/>
            <person name="Tamura T."/>
        </authorList>
    </citation>
    <scope>NUCLEOTIDE SEQUENCE</scope>
    <source>
        <strain evidence="1">NBRC 108556</strain>
    </source>
</reference>